<comment type="similarity">
    <text evidence="1">Belongs to the short-chain dehydrogenases/reductases (SDR) family.</text>
</comment>
<keyword evidence="4" id="KW-1185">Reference proteome</keyword>
<dbReference type="Proteomes" id="UP001172102">
    <property type="component" value="Unassembled WGS sequence"/>
</dbReference>
<keyword evidence="2" id="KW-0560">Oxidoreductase</keyword>
<organism evidence="3 4">
    <name type="scientific">Lasiosphaeris hirsuta</name>
    <dbReference type="NCBI Taxonomy" id="260670"/>
    <lineage>
        <taxon>Eukaryota</taxon>
        <taxon>Fungi</taxon>
        <taxon>Dikarya</taxon>
        <taxon>Ascomycota</taxon>
        <taxon>Pezizomycotina</taxon>
        <taxon>Sordariomycetes</taxon>
        <taxon>Sordariomycetidae</taxon>
        <taxon>Sordariales</taxon>
        <taxon>Lasiosphaeriaceae</taxon>
        <taxon>Lasiosphaeris</taxon>
    </lineage>
</organism>
<name>A0AA40AA68_9PEZI</name>
<dbReference type="EMBL" id="JAUKUA010000005">
    <property type="protein sequence ID" value="KAK0712076.1"/>
    <property type="molecule type" value="Genomic_DNA"/>
</dbReference>
<evidence type="ECO:0000256" key="1">
    <source>
        <dbReference type="ARBA" id="ARBA00006484"/>
    </source>
</evidence>
<protein>
    <submittedName>
        <fullName evidence="3">Short-chain dehydrogenase</fullName>
    </submittedName>
</protein>
<gene>
    <name evidence="3" type="ORF">B0H67DRAFT_491228</name>
</gene>
<dbReference type="PRINTS" id="PR00081">
    <property type="entry name" value="GDHRDH"/>
</dbReference>
<evidence type="ECO:0000313" key="4">
    <source>
        <dbReference type="Proteomes" id="UP001172102"/>
    </source>
</evidence>
<evidence type="ECO:0000313" key="3">
    <source>
        <dbReference type="EMBL" id="KAK0712076.1"/>
    </source>
</evidence>
<dbReference type="Pfam" id="PF00106">
    <property type="entry name" value="adh_short"/>
    <property type="match status" value="1"/>
</dbReference>
<dbReference type="SUPFAM" id="SSF51735">
    <property type="entry name" value="NAD(P)-binding Rossmann-fold domains"/>
    <property type="match status" value="1"/>
</dbReference>
<sequence length="345" mass="36213">MSASESLSPYAYTYVAKTGPGDARPTALQVLKDNNAIGNWVGRVILVTGGTSGIGTETARAFHQAGADVYFTARDEKKGAATIEDIRQTSSGAGKLEAIPMDMDSLESVKSAAGTFLQSSGGKLNVLINNAGIMGTPQSTTKDGFERQFGVNHLAHYVLTALLLPALAATSTPTFNSRVVAVSSSAHRFSPVVFTDPNLSAPGTYEPYRAYGQSKTANIWHANYIDRVFGAAHGVHALAVHPGAIWSGLYAHADQAMLDAWAGDAGLMAKMQSPAQGAATTVWAAAGKVWEGKGGKYLAECQVAGPAESMTALIDPGVAEHAYDPEGEDRLWELSGELTGVRVRL</sequence>
<reference evidence="3" key="1">
    <citation type="submission" date="2023-06" db="EMBL/GenBank/DDBJ databases">
        <title>Genome-scale phylogeny and comparative genomics of the fungal order Sordariales.</title>
        <authorList>
            <consortium name="Lawrence Berkeley National Laboratory"/>
            <person name="Hensen N."/>
            <person name="Bonometti L."/>
            <person name="Westerberg I."/>
            <person name="Brannstrom I.O."/>
            <person name="Guillou S."/>
            <person name="Cros-Aarteil S."/>
            <person name="Calhoun S."/>
            <person name="Haridas S."/>
            <person name="Kuo A."/>
            <person name="Mondo S."/>
            <person name="Pangilinan J."/>
            <person name="Riley R."/>
            <person name="Labutti K."/>
            <person name="Andreopoulos B."/>
            <person name="Lipzen A."/>
            <person name="Chen C."/>
            <person name="Yanf M."/>
            <person name="Daum C."/>
            <person name="Ng V."/>
            <person name="Clum A."/>
            <person name="Steindorff A."/>
            <person name="Ohm R."/>
            <person name="Martin F."/>
            <person name="Silar P."/>
            <person name="Natvig D."/>
            <person name="Lalanne C."/>
            <person name="Gautier V."/>
            <person name="Ament-Velasquez S.L."/>
            <person name="Kruys A."/>
            <person name="Hutchinson M.I."/>
            <person name="Powell A.J."/>
            <person name="Barry K."/>
            <person name="Miller A.N."/>
            <person name="Grigoriev I.V."/>
            <person name="Debuchy R."/>
            <person name="Gladieux P."/>
            <person name="Thoren M.H."/>
            <person name="Johannesson H."/>
        </authorList>
    </citation>
    <scope>NUCLEOTIDE SEQUENCE</scope>
    <source>
        <strain evidence="3">SMH4607-1</strain>
    </source>
</reference>
<proteinExistence type="inferred from homology"/>
<comment type="caution">
    <text evidence="3">The sequence shown here is derived from an EMBL/GenBank/DDBJ whole genome shotgun (WGS) entry which is preliminary data.</text>
</comment>
<dbReference type="AlphaFoldDB" id="A0AA40AA68"/>
<evidence type="ECO:0000256" key="2">
    <source>
        <dbReference type="ARBA" id="ARBA00023002"/>
    </source>
</evidence>
<dbReference type="InterPro" id="IPR036291">
    <property type="entry name" value="NAD(P)-bd_dom_sf"/>
</dbReference>
<dbReference type="PANTHER" id="PTHR24320:SF272">
    <property type="entry name" value="NAD(P)-BINDING ROSSMANN-FOLD SUPERFAMILY PROTEIN"/>
    <property type="match status" value="1"/>
</dbReference>
<dbReference type="PANTHER" id="PTHR24320">
    <property type="entry name" value="RETINOL DEHYDROGENASE"/>
    <property type="match status" value="1"/>
</dbReference>
<dbReference type="InterPro" id="IPR002347">
    <property type="entry name" value="SDR_fam"/>
</dbReference>
<dbReference type="Gene3D" id="3.40.50.720">
    <property type="entry name" value="NAD(P)-binding Rossmann-like Domain"/>
    <property type="match status" value="1"/>
</dbReference>
<accession>A0AA40AA68</accession>
<dbReference type="GO" id="GO:0016491">
    <property type="term" value="F:oxidoreductase activity"/>
    <property type="evidence" value="ECO:0007669"/>
    <property type="project" value="UniProtKB-KW"/>
</dbReference>